<dbReference type="AlphaFoldDB" id="A0A1M5IXP6"/>
<dbReference type="Pfam" id="PF13343">
    <property type="entry name" value="SBP_bac_6"/>
    <property type="match status" value="1"/>
</dbReference>
<keyword evidence="1" id="KW-0732">Signal</keyword>
<proteinExistence type="predicted"/>
<dbReference type="Gene3D" id="3.40.190.10">
    <property type="entry name" value="Periplasmic binding protein-like II"/>
    <property type="match status" value="2"/>
</dbReference>
<dbReference type="Proteomes" id="UP000184501">
    <property type="component" value="Unassembled WGS sequence"/>
</dbReference>
<dbReference type="PANTHER" id="PTHR30006">
    <property type="entry name" value="THIAMINE-BINDING PERIPLASMIC PROTEIN-RELATED"/>
    <property type="match status" value="1"/>
</dbReference>
<dbReference type="GO" id="GO:0030288">
    <property type="term" value="C:outer membrane-bounded periplasmic space"/>
    <property type="evidence" value="ECO:0007669"/>
    <property type="project" value="TreeGrafter"/>
</dbReference>
<dbReference type="NCBIfam" id="TIGR01254">
    <property type="entry name" value="sfuA"/>
    <property type="match status" value="1"/>
</dbReference>
<dbReference type="PANTHER" id="PTHR30006:SF2">
    <property type="entry name" value="ABC TRANSPORTER SUBSTRATE-BINDING PROTEIN"/>
    <property type="match status" value="1"/>
</dbReference>
<dbReference type="InterPro" id="IPR005948">
    <property type="entry name" value="ThiB-like"/>
</dbReference>
<dbReference type="GO" id="GO:0015888">
    <property type="term" value="P:thiamine transport"/>
    <property type="evidence" value="ECO:0007669"/>
    <property type="project" value="InterPro"/>
</dbReference>
<evidence type="ECO:0000313" key="3">
    <source>
        <dbReference type="Proteomes" id="UP000184501"/>
    </source>
</evidence>
<dbReference type="GO" id="GO:0030975">
    <property type="term" value="F:thiamine binding"/>
    <property type="evidence" value="ECO:0007669"/>
    <property type="project" value="InterPro"/>
</dbReference>
<dbReference type="STRING" id="2017.SAMN05444320_10847"/>
<dbReference type="EMBL" id="FQVN01000008">
    <property type="protein sequence ID" value="SHG33041.1"/>
    <property type="molecule type" value="Genomic_DNA"/>
</dbReference>
<gene>
    <name evidence="2" type="ORF">SAMN05444320_10847</name>
</gene>
<sequence length="377" mass="40411">MRRNVADRSAVRRGVLGRTALGRTALGRAVRAGALVATVALGAGCSLVGGSGGSDAGGERKVVLVTHNSFSPPKELLEDFQKRTGVKLEVRASGDGGALTNQLVLTKSNPIGDVAFGVDSTFASRALDEGVFQPYRAAEGDRGPQRYAPQGGQDRLTAVDVGDVCLNVDTGWFQQRGVAEPKTLDDLTQPQYKDLLVAEDPATSSPGLAFLLATVAKYGENGYADYWTRLRGNGLKVTSGWEEAYNQDFSAGTGGKGQRPIVVSYASSPAFTIGDDGKPRTKALLDTCYRQVEYAGVLANAKNVDDARKVVDFLVSPEFQAKVAESMYVYPAREGVTLPEAWQRAAPLPERSAELPADQVKAGRERWVEQWRKTVRG</sequence>
<name>A0A1M5IXP6_STRHI</name>
<dbReference type="CDD" id="cd13545">
    <property type="entry name" value="PBP2_TbpA"/>
    <property type="match status" value="1"/>
</dbReference>
<dbReference type="OrthoDB" id="366726at2"/>
<evidence type="ECO:0000313" key="2">
    <source>
        <dbReference type="EMBL" id="SHG33041.1"/>
    </source>
</evidence>
<reference evidence="2 3" key="1">
    <citation type="submission" date="2016-11" db="EMBL/GenBank/DDBJ databases">
        <authorList>
            <person name="Jaros S."/>
            <person name="Januszkiewicz K."/>
            <person name="Wedrychowicz H."/>
        </authorList>
    </citation>
    <scope>NUCLEOTIDE SEQUENCE [LARGE SCALE GENOMIC DNA]</scope>
    <source>
        <strain evidence="2 3">DSM 44523</strain>
    </source>
</reference>
<organism evidence="2 3">
    <name type="scientific">Streptoalloteichus hindustanus</name>
    <dbReference type="NCBI Taxonomy" id="2017"/>
    <lineage>
        <taxon>Bacteria</taxon>
        <taxon>Bacillati</taxon>
        <taxon>Actinomycetota</taxon>
        <taxon>Actinomycetes</taxon>
        <taxon>Pseudonocardiales</taxon>
        <taxon>Pseudonocardiaceae</taxon>
        <taxon>Streptoalloteichus</taxon>
    </lineage>
</organism>
<dbReference type="SUPFAM" id="SSF53850">
    <property type="entry name" value="Periplasmic binding protein-like II"/>
    <property type="match status" value="1"/>
</dbReference>
<accession>A0A1M5IXP6</accession>
<evidence type="ECO:0000256" key="1">
    <source>
        <dbReference type="ARBA" id="ARBA00022729"/>
    </source>
</evidence>
<keyword evidence="3" id="KW-1185">Reference proteome</keyword>
<protein>
    <submittedName>
        <fullName evidence="2">Thiamine transport system substrate-binding protein</fullName>
    </submittedName>
</protein>
<dbReference type="GO" id="GO:0030976">
    <property type="term" value="F:thiamine pyrophosphate binding"/>
    <property type="evidence" value="ECO:0007669"/>
    <property type="project" value="TreeGrafter"/>
</dbReference>